<dbReference type="PANTHER" id="PTHR35307">
    <property type="entry name" value="PROTEIN, PUTATIVE-RELATED"/>
    <property type="match status" value="1"/>
</dbReference>
<dbReference type="PANTHER" id="PTHR35307:SF3">
    <property type="entry name" value="DUF4220 DOMAIN-CONTAINING PROTEIN"/>
    <property type="match status" value="1"/>
</dbReference>
<proteinExistence type="predicted"/>
<sequence length="404" mass="45190">MKHRKVEQRHGSSDKCFGKLRDALPSDPVKEELCIITDFIIKHSKLHINRRARQLHHAAVCREMLNEFLVRLPNAIDKEITESSPEDYEKPTAKCRIKKFTESSPEDYEKTGDPLVVCILSVAAQGHEIIKDLKRWLPCRFFSLNSVTLTLLAIAAKIPVDLTTKMPSAHDQLSKLTGTALICICMGFMMPSLGINRGSENWSNVLALSILVVTVVVNICIQLHTGVIILFRAEHIIMLCCMMLLLFALLSATFDINSQRGFSVDRNKDLFKKGEGSMLARLKLCYLFAYHCNPQLVLCKDVDSVPISVLCIVSPVVLFQAVFRCFIHKEMMLPCKGSSDYEWSMWIILGTQIATVLIGSLGTSIRLATPMHYMKLGSCGLTWAGKDEDAINGNPLLEHGTKVV</sequence>
<keyword evidence="1" id="KW-0812">Transmembrane</keyword>
<keyword evidence="1" id="KW-1133">Transmembrane helix</keyword>
<protein>
    <submittedName>
        <fullName evidence="2">Uncharacterized protein</fullName>
    </submittedName>
</protein>
<evidence type="ECO:0000256" key="1">
    <source>
        <dbReference type="SAM" id="Phobius"/>
    </source>
</evidence>
<feature type="transmembrane region" description="Helical" evidence="1">
    <location>
        <begin position="172"/>
        <end position="193"/>
    </location>
</feature>
<comment type="caution">
    <text evidence="2">The sequence shown here is derived from an EMBL/GenBank/DDBJ whole genome shotgun (WGS) entry which is preliminary data.</text>
</comment>
<organism evidence="2 3">
    <name type="scientific">Stephania yunnanensis</name>
    <dbReference type="NCBI Taxonomy" id="152371"/>
    <lineage>
        <taxon>Eukaryota</taxon>
        <taxon>Viridiplantae</taxon>
        <taxon>Streptophyta</taxon>
        <taxon>Embryophyta</taxon>
        <taxon>Tracheophyta</taxon>
        <taxon>Spermatophyta</taxon>
        <taxon>Magnoliopsida</taxon>
        <taxon>Ranunculales</taxon>
        <taxon>Menispermaceae</taxon>
        <taxon>Menispermoideae</taxon>
        <taxon>Cissampelideae</taxon>
        <taxon>Stephania</taxon>
    </lineage>
</organism>
<feature type="transmembrane region" description="Helical" evidence="1">
    <location>
        <begin position="141"/>
        <end position="160"/>
    </location>
</feature>
<feature type="transmembrane region" description="Helical" evidence="1">
    <location>
        <begin position="305"/>
        <end position="323"/>
    </location>
</feature>
<feature type="transmembrane region" description="Helical" evidence="1">
    <location>
        <begin position="205"/>
        <end position="230"/>
    </location>
</feature>
<feature type="transmembrane region" description="Helical" evidence="1">
    <location>
        <begin position="343"/>
        <end position="365"/>
    </location>
</feature>
<evidence type="ECO:0000313" key="3">
    <source>
        <dbReference type="Proteomes" id="UP001420932"/>
    </source>
</evidence>
<dbReference type="EMBL" id="JBBNAF010000003">
    <property type="protein sequence ID" value="KAK9160004.1"/>
    <property type="molecule type" value="Genomic_DNA"/>
</dbReference>
<dbReference type="AlphaFoldDB" id="A0AAP0KZU3"/>
<feature type="transmembrane region" description="Helical" evidence="1">
    <location>
        <begin position="236"/>
        <end position="256"/>
    </location>
</feature>
<evidence type="ECO:0000313" key="2">
    <source>
        <dbReference type="EMBL" id="KAK9160004.1"/>
    </source>
</evidence>
<reference evidence="2 3" key="1">
    <citation type="submission" date="2024-01" db="EMBL/GenBank/DDBJ databases">
        <title>Genome assemblies of Stephania.</title>
        <authorList>
            <person name="Yang L."/>
        </authorList>
    </citation>
    <scope>NUCLEOTIDE SEQUENCE [LARGE SCALE GENOMIC DNA]</scope>
    <source>
        <strain evidence="2">YNDBR</strain>
        <tissue evidence="2">Leaf</tissue>
    </source>
</reference>
<accession>A0AAP0KZU3</accession>
<name>A0AAP0KZU3_9MAGN</name>
<keyword evidence="1" id="KW-0472">Membrane</keyword>
<keyword evidence="3" id="KW-1185">Reference proteome</keyword>
<dbReference type="Proteomes" id="UP001420932">
    <property type="component" value="Unassembled WGS sequence"/>
</dbReference>
<gene>
    <name evidence="2" type="ORF">Syun_006345</name>
</gene>